<evidence type="ECO:0000256" key="2">
    <source>
        <dbReference type="ARBA" id="ARBA00023015"/>
    </source>
</evidence>
<evidence type="ECO:0000256" key="4">
    <source>
        <dbReference type="ARBA" id="ARBA00023125"/>
    </source>
</evidence>
<evidence type="ECO:0000256" key="5">
    <source>
        <dbReference type="ARBA" id="ARBA00023163"/>
    </source>
</evidence>
<keyword evidence="2" id="KW-0805">Transcription regulation</keyword>
<name>A0A1M6A108_9CLOT</name>
<dbReference type="GO" id="GO:0003677">
    <property type="term" value="F:DNA binding"/>
    <property type="evidence" value="ECO:0007669"/>
    <property type="project" value="UniProtKB-KW"/>
</dbReference>
<dbReference type="Gene3D" id="1.10.1740.10">
    <property type="match status" value="1"/>
</dbReference>
<evidence type="ECO:0000256" key="1">
    <source>
        <dbReference type="ARBA" id="ARBA00010641"/>
    </source>
</evidence>
<dbReference type="GO" id="GO:0006352">
    <property type="term" value="P:DNA-templated transcription initiation"/>
    <property type="evidence" value="ECO:0007669"/>
    <property type="project" value="InterPro"/>
</dbReference>
<organism evidence="8 9">
    <name type="scientific">Clostridium intestinale DSM 6191</name>
    <dbReference type="NCBI Taxonomy" id="1121320"/>
    <lineage>
        <taxon>Bacteria</taxon>
        <taxon>Bacillati</taxon>
        <taxon>Bacillota</taxon>
        <taxon>Clostridia</taxon>
        <taxon>Eubacteriales</taxon>
        <taxon>Clostridiaceae</taxon>
        <taxon>Clostridium</taxon>
    </lineage>
</organism>
<dbReference type="InterPro" id="IPR013324">
    <property type="entry name" value="RNA_pol_sigma_r3/r4-like"/>
</dbReference>
<dbReference type="GO" id="GO:0016987">
    <property type="term" value="F:sigma factor activity"/>
    <property type="evidence" value="ECO:0007669"/>
    <property type="project" value="UniProtKB-KW"/>
</dbReference>
<evidence type="ECO:0000259" key="6">
    <source>
        <dbReference type="Pfam" id="PF04542"/>
    </source>
</evidence>
<proteinExistence type="inferred from homology"/>
<dbReference type="InterPro" id="IPR013249">
    <property type="entry name" value="RNA_pol_sigma70_r4_t2"/>
</dbReference>
<dbReference type="Pfam" id="PF08281">
    <property type="entry name" value="Sigma70_r4_2"/>
    <property type="match status" value="1"/>
</dbReference>
<keyword evidence="5" id="KW-0804">Transcription</keyword>
<dbReference type="Proteomes" id="UP000184241">
    <property type="component" value="Unassembled WGS sequence"/>
</dbReference>
<dbReference type="PANTHER" id="PTHR43133">
    <property type="entry name" value="RNA POLYMERASE ECF-TYPE SIGMA FACTO"/>
    <property type="match status" value="1"/>
</dbReference>
<evidence type="ECO:0000259" key="7">
    <source>
        <dbReference type="Pfam" id="PF08281"/>
    </source>
</evidence>
<evidence type="ECO:0000313" key="9">
    <source>
        <dbReference type="Proteomes" id="UP000184241"/>
    </source>
</evidence>
<dbReference type="AlphaFoldDB" id="A0A1M6A108"/>
<protein>
    <submittedName>
        <fullName evidence="8">RNA polymerase sigma-70 factor, ECF subfamily</fullName>
    </submittedName>
</protein>
<dbReference type="RefSeq" id="WP_073021699.1">
    <property type="nucleotide sequence ID" value="NZ_FQXU01000012.1"/>
</dbReference>
<sequence length="173" mass="20515">MTDRDIVTGILNRKEDALEELKNNYGRLLYGVINKILSSFCGVMDIEECFNDALMSIWENIDCYDETKGELRNFLISVAKFRALDYKRKISKQKINLELKDEIYKDTDDIQIDDEGFYKLIENLKEKDKVIFVKKYLLDESVDKIAKDINMPKDTVYKRLMRGREKIKEYIEN</sequence>
<dbReference type="SUPFAM" id="SSF88946">
    <property type="entry name" value="Sigma2 domain of RNA polymerase sigma factors"/>
    <property type="match status" value="1"/>
</dbReference>
<keyword evidence="4" id="KW-0238">DNA-binding</keyword>
<dbReference type="InterPro" id="IPR014284">
    <property type="entry name" value="RNA_pol_sigma-70_dom"/>
</dbReference>
<dbReference type="InterPro" id="IPR007627">
    <property type="entry name" value="RNA_pol_sigma70_r2"/>
</dbReference>
<feature type="domain" description="RNA polymerase sigma-70 region 2" evidence="6">
    <location>
        <begin position="24"/>
        <end position="90"/>
    </location>
</feature>
<comment type="similarity">
    <text evidence="1">Belongs to the sigma-70 factor family. ECF subfamily.</text>
</comment>
<dbReference type="InterPro" id="IPR039425">
    <property type="entry name" value="RNA_pol_sigma-70-like"/>
</dbReference>
<feature type="domain" description="RNA polymerase sigma factor 70 region 4 type 2" evidence="7">
    <location>
        <begin position="117"/>
        <end position="167"/>
    </location>
</feature>
<dbReference type="Pfam" id="PF04542">
    <property type="entry name" value="Sigma70_r2"/>
    <property type="match status" value="1"/>
</dbReference>
<accession>A0A1M6A108</accession>
<dbReference type="InterPro" id="IPR013325">
    <property type="entry name" value="RNA_pol_sigma_r2"/>
</dbReference>
<evidence type="ECO:0000256" key="3">
    <source>
        <dbReference type="ARBA" id="ARBA00023082"/>
    </source>
</evidence>
<keyword evidence="3" id="KW-0731">Sigma factor</keyword>
<dbReference type="Gene3D" id="1.10.10.10">
    <property type="entry name" value="Winged helix-like DNA-binding domain superfamily/Winged helix DNA-binding domain"/>
    <property type="match status" value="1"/>
</dbReference>
<reference evidence="8 9" key="1">
    <citation type="submission" date="2016-11" db="EMBL/GenBank/DDBJ databases">
        <authorList>
            <person name="Jaros S."/>
            <person name="Januszkiewicz K."/>
            <person name="Wedrychowicz H."/>
        </authorList>
    </citation>
    <scope>NUCLEOTIDE SEQUENCE [LARGE SCALE GENOMIC DNA]</scope>
    <source>
        <strain evidence="8 9">DSM 6191</strain>
    </source>
</reference>
<dbReference type="InterPro" id="IPR036388">
    <property type="entry name" value="WH-like_DNA-bd_sf"/>
</dbReference>
<dbReference type="SUPFAM" id="SSF88659">
    <property type="entry name" value="Sigma3 and sigma4 domains of RNA polymerase sigma factors"/>
    <property type="match status" value="1"/>
</dbReference>
<evidence type="ECO:0000313" key="8">
    <source>
        <dbReference type="EMBL" id="SHI30204.1"/>
    </source>
</evidence>
<dbReference type="EMBL" id="FQXU01000012">
    <property type="protein sequence ID" value="SHI30204.1"/>
    <property type="molecule type" value="Genomic_DNA"/>
</dbReference>
<dbReference type="PANTHER" id="PTHR43133:SF8">
    <property type="entry name" value="RNA POLYMERASE SIGMA FACTOR HI_1459-RELATED"/>
    <property type="match status" value="1"/>
</dbReference>
<gene>
    <name evidence="8" type="ORF">SAMN02745941_03573</name>
</gene>
<dbReference type="NCBIfam" id="TIGR02937">
    <property type="entry name" value="sigma70-ECF"/>
    <property type="match status" value="1"/>
</dbReference>